<name>A0A1W1EHR8_9ZZZZ</name>
<protein>
    <submittedName>
        <fullName evidence="1">Uncharacterized protein</fullName>
    </submittedName>
</protein>
<organism evidence="1">
    <name type="scientific">hydrothermal vent metagenome</name>
    <dbReference type="NCBI Taxonomy" id="652676"/>
    <lineage>
        <taxon>unclassified sequences</taxon>
        <taxon>metagenomes</taxon>
        <taxon>ecological metagenomes</taxon>
    </lineage>
</organism>
<dbReference type="EMBL" id="FRYL01000007">
    <property type="protein sequence ID" value="SHO80390.1"/>
    <property type="molecule type" value="Genomic_DNA"/>
</dbReference>
<accession>A0A1W1EHR8</accession>
<proteinExistence type="predicted"/>
<evidence type="ECO:0000313" key="1">
    <source>
        <dbReference type="EMBL" id="SHO80390.1"/>
    </source>
</evidence>
<sequence length="231" mass="26518">MNSNSINFEYFIDCDSNPFIIFNNSAKVVYLNSIAQILLGYVNTKELYHIATSYAPSTYGSKTTTIELKYGSFVFHSINIAYQDEENIAIRLYNKPIITQNISKGSLRESDINVILEANLSLFKIYNSDVKIELFTDIGMPKFKMEQNQLSKLIRDSLNAFKNNQSIFISLHILVGEYIVIENKRYKVLQIEIKSENIDKSLNSNIKKLSQKNYIMTLIKSNSIEINIPVL</sequence>
<dbReference type="AlphaFoldDB" id="A0A1W1EHR8"/>
<reference evidence="1" key="1">
    <citation type="submission" date="2016-10" db="EMBL/GenBank/DDBJ databases">
        <authorList>
            <person name="de Groot N.N."/>
        </authorList>
    </citation>
    <scope>NUCLEOTIDE SEQUENCE</scope>
</reference>
<gene>
    <name evidence="1" type="ORF">MNB_SV-15-662</name>
</gene>